<gene>
    <name evidence="1" type="ORF">BZ3500_MVSOF-1268-A1-R1_CHR1-3G01714</name>
</gene>
<dbReference type="EMBL" id="FMWP01000014">
    <property type="protein sequence ID" value="SCZ89999.1"/>
    <property type="molecule type" value="Genomic_DNA"/>
</dbReference>
<dbReference type="Proteomes" id="UP000249723">
    <property type="component" value="Unassembled WGS sequence"/>
</dbReference>
<evidence type="ECO:0000313" key="2">
    <source>
        <dbReference type="Proteomes" id="UP000249723"/>
    </source>
</evidence>
<organism evidence="1 2">
    <name type="scientific">Microbotryum saponariae</name>
    <dbReference type="NCBI Taxonomy" id="289078"/>
    <lineage>
        <taxon>Eukaryota</taxon>
        <taxon>Fungi</taxon>
        <taxon>Dikarya</taxon>
        <taxon>Basidiomycota</taxon>
        <taxon>Pucciniomycotina</taxon>
        <taxon>Microbotryomycetes</taxon>
        <taxon>Microbotryales</taxon>
        <taxon>Microbotryaceae</taxon>
        <taxon>Microbotryum</taxon>
    </lineage>
</organism>
<keyword evidence="2" id="KW-1185">Reference proteome</keyword>
<dbReference type="AlphaFoldDB" id="A0A2X0KB25"/>
<sequence length="209" mass="22273">MKGGQDTHAPSEVCAAVDCAVGGIYLTTDGKQCLTCTDPFAETCNSTTTFTCGTNFNLVDGKCVYGNPYGQIQGYGLSKPYLPKQQPFRGFQPDDLDPQNCVRVQKQARVIYYTGNADGAKKCTGQNGPLCCKTILVALTSTPKVKAPSRDACAESSFNTLDQNLVKTADETAMVLLPGNCSELSKSAFVAANKAACKQVYIGRLKIPT</sequence>
<reference evidence="2" key="1">
    <citation type="submission" date="2016-10" db="EMBL/GenBank/DDBJ databases">
        <authorList>
            <person name="Jeantristanb JTB J.-T."/>
            <person name="Ricardo R."/>
        </authorList>
    </citation>
    <scope>NUCLEOTIDE SEQUENCE [LARGE SCALE GENOMIC DNA]</scope>
</reference>
<proteinExistence type="predicted"/>
<name>A0A2X0KB25_9BASI</name>
<accession>A0A2X0KB25</accession>
<protein>
    <submittedName>
        <fullName evidence="1">BZ3500_MvSof-1268-A1-R1_Chr1-3g01714 protein</fullName>
    </submittedName>
</protein>
<evidence type="ECO:0000313" key="1">
    <source>
        <dbReference type="EMBL" id="SCZ89999.1"/>
    </source>
</evidence>